<reference evidence="2 3" key="1">
    <citation type="journal article" date="2016" name="Sci. Rep.">
        <title>A novel ammonia-oxidizing archaeon from wastewater treatment plant: Its enrichment, physiological and genomic characteristics.</title>
        <authorList>
            <person name="Li Y."/>
            <person name="Ding K."/>
            <person name="Wen X."/>
            <person name="Zhang B."/>
            <person name="Shen B."/>
            <person name="Yang Y."/>
        </authorList>
    </citation>
    <scope>NUCLEOTIDE SEQUENCE [LARGE SCALE GENOMIC DNA]</scope>
    <source>
        <strain evidence="2 3">SAT1</strain>
    </source>
</reference>
<dbReference type="PANTHER" id="PTHR22617:SF23">
    <property type="entry name" value="CHEMOTAXIS PROTEIN CHEW"/>
    <property type="match status" value="1"/>
</dbReference>
<dbReference type="Proteomes" id="UP000266745">
    <property type="component" value="Chromosome"/>
</dbReference>
<dbReference type="SMART" id="SM00260">
    <property type="entry name" value="CheW"/>
    <property type="match status" value="1"/>
</dbReference>
<keyword evidence="3" id="KW-1185">Reference proteome</keyword>
<evidence type="ECO:0000313" key="2">
    <source>
        <dbReference type="EMBL" id="AJZ75910.1"/>
    </source>
</evidence>
<dbReference type="STRING" id="1603555.SU86_005495"/>
<dbReference type="AlphaFoldDB" id="A0A3G1B556"/>
<evidence type="ECO:0000313" key="3">
    <source>
        <dbReference type="Proteomes" id="UP000266745"/>
    </source>
</evidence>
<dbReference type="InterPro" id="IPR002545">
    <property type="entry name" value="CheW-lke_dom"/>
</dbReference>
<dbReference type="InterPro" id="IPR036061">
    <property type="entry name" value="CheW-like_dom_sf"/>
</dbReference>
<proteinExistence type="predicted"/>
<dbReference type="RefSeq" id="WP_048188762.1">
    <property type="nucleotide sequence ID" value="NZ_CP011097.1"/>
</dbReference>
<dbReference type="EMBL" id="CP011097">
    <property type="protein sequence ID" value="AJZ75910.1"/>
    <property type="molecule type" value="Genomic_DNA"/>
</dbReference>
<dbReference type="GO" id="GO:0007165">
    <property type="term" value="P:signal transduction"/>
    <property type="evidence" value="ECO:0007669"/>
    <property type="project" value="InterPro"/>
</dbReference>
<dbReference type="PROSITE" id="PS50851">
    <property type="entry name" value="CHEW"/>
    <property type="match status" value="1"/>
</dbReference>
<dbReference type="Pfam" id="PF01584">
    <property type="entry name" value="CheW"/>
    <property type="match status" value="1"/>
</dbReference>
<feature type="domain" description="CheW-like" evidence="1">
    <location>
        <begin position="10"/>
        <end position="154"/>
    </location>
</feature>
<accession>A0A3G1B556</accession>
<gene>
    <name evidence="2" type="ORF">SU86_005495</name>
</gene>
<organism evidence="2 3">
    <name type="scientific">Candidatus Nitrosotenuis cloacae</name>
    <dbReference type="NCBI Taxonomy" id="1603555"/>
    <lineage>
        <taxon>Archaea</taxon>
        <taxon>Nitrososphaerota</taxon>
        <taxon>Candidatus Nitrosotenuis</taxon>
    </lineage>
</organism>
<evidence type="ECO:0000259" key="1">
    <source>
        <dbReference type="PROSITE" id="PS50851"/>
    </source>
</evidence>
<dbReference type="InterPro" id="IPR039315">
    <property type="entry name" value="CheW"/>
</dbReference>
<dbReference type="GO" id="GO:0005829">
    <property type="term" value="C:cytosol"/>
    <property type="evidence" value="ECO:0007669"/>
    <property type="project" value="TreeGrafter"/>
</dbReference>
<dbReference type="SUPFAM" id="SSF50341">
    <property type="entry name" value="CheW-like"/>
    <property type="match status" value="1"/>
</dbReference>
<dbReference type="OrthoDB" id="115049at2157"/>
<sequence length="165" mass="18189">MSTQVLTVDSFQAVTFCLLGEQKEDYAIPIEQVREIRAVESITNIPNARSYVKGIMNLRGLIIPVIDVKEKLGLVSEGQTNSAKQRILVIEVNGIQTGLLVDEVDQVMRIQTKDLESAPQTVLESHNYIKGIAKLNQKLVVLIDVVKLLSDSSADLSQIMEGGKQ</sequence>
<dbReference type="Gene3D" id="2.40.50.180">
    <property type="entry name" value="CheA-289, Domain 4"/>
    <property type="match status" value="1"/>
</dbReference>
<dbReference type="GO" id="GO:0006935">
    <property type="term" value="P:chemotaxis"/>
    <property type="evidence" value="ECO:0007669"/>
    <property type="project" value="InterPro"/>
</dbReference>
<dbReference type="Gene3D" id="2.30.30.40">
    <property type="entry name" value="SH3 Domains"/>
    <property type="match status" value="1"/>
</dbReference>
<protein>
    <recommendedName>
        <fullName evidence="1">CheW-like domain-containing protein</fullName>
    </recommendedName>
</protein>
<name>A0A3G1B556_9ARCH</name>
<dbReference type="PANTHER" id="PTHR22617">
    <property type="entry name" value="CHEMOTAXIS SENSOR HISTIDINE KINASE-RELATED"/>
    <property type="match status" value="1"/>
</dbReference>
<dbReference type="GeneID" id="24875853"/>
<dbReference type="KEGG" id="tah:SU86_005495"/>